<keyword evidence="2" id="KW-1185">Reference proteome</keyword>
<gene>
    <name evidence="1" type="ORF">HNQ69_001475</name>
</gene>
<protein>
    <submittedName>
        <fullName evidence="1">Uncharacterized protein</fullName>
    </submittedName>
</protein>
<proteinExistence type="predicted"/>
<name>A0A840P226_9HYPH</name>
<comment type="caution">
    <text evidence="1">The sequence shown here is derived from an EMBL/GenBank/DDBJ whole genome shotgun (WGS) entry which is preliminary data.</text>
</comment>
<dbReference type="Proteomes" id="UP000561417">
    <property type="component" value="Unassembled WGS sequence"/>
</dbReference>
<dbReference type="AlphaFoldDB" id="A0A840P226"/>
<organism evidence="1 2">
    <name type="scientific">Bartonella callosciuri</name>
    <dbReference type="NCBI Taxonomy" id="686223"/>
    <lineage>
        <taxon>Bacteria</taxon>
        <taxon>Pseudomonadati</taxon>
        <taxon>Pseudomonadota</taxon>
        <taxon>Alphaproteobacteria</taxon>
        <taxon>Hyphomicrobiales</taxon>
        <taxon>Bartonellaceae</taxon>
        <taxon>Bartonella</taxon>
    </lineage>
</organism>
<evidence type="ECO:0000313" key="2">
    <source>
        <dbReference type="Proteomes" id="UP000561417"/>
    </source>
</evidence>
<sequence>MMRLRVGAVTLLIPRARALELSFVLSSLERLPSLPPLG</sequence>
<reference evidence="1 2" key="1">
    <citation type="submission" date="2020-08" db="EMBL/GenBank/DDBJ databases">
        <title>Genomic Encyclopedia of Type Strains, Phase IV (KMG-IV): sequencing the most valuable type-strain genomes for metagenomic binning, comparative biology and taxonomic classification.</title>
        <authorList>
            <person name="Goeker M."/>
        </authorList>
    </citation>
    <scope>NUCLEOTIDE SEQUENCE [LARGE SCALE GENOMIC DNA]</scope>
    <source>
        <strain evidence="1 2">DSM 28538</strain>
    </source>
</reference>
<dbReference type="EMBL" id="JACHIM010000008">
    <property type="protein sequence ID" value="MBB5074337.1"/>
    <property type="molecule type" value="Genomic_DNA"/>
</dbReference>
<accession>A0A840P226</accession>
<evidence type="ECO:0000313" key="1">
    <source>
        <dbReference type="EMBL" id="MBB5074337.1"/>
    </source>
</evidence>